<dbReference type="GO" id="GO:0044781">
    <property type="term" value="P:bacterial-type flagellum organization"/>
    <property type="evidence" value="ECO:0007669"/>
    <property type="project" value="UniProtKB-KW"/>
</dbReference>
<accession>A0A2L0UIE2</accession>
<keyword evidence="5" id="KW-1003">Cell membrane</keyword>
<dbReference type="GO" id="GO:0005886">
    <property type="term" value="C:plasma membrane"/>
    <property type="evidence" value="ECO:0007669"/>
    <property type="project" value="UniProtKB-SubCell"/>
</dbReference>
<evidence type="ECO:0000256" key="1">
    <source>
        <dbReference type="ARBA" id="ARBA00004413"/>
    </source>
</evidence>
<dbReference type="EMBL" id="CP024915">
    <property type="protein sequence ID" value="AUZ89010.1"/>
    <property type="molecule type" value="Genomic_DNA"/>
</dbReference>
<evidence type="ECO:0000256" key="10">
    <source>
        <dbReference type="ARBA" id="ARBA00023225"/>
    </source>
</evidence>
<dbReference type="GO" id="GO:0015031">
    <property type="term" value="P:protein transport"/>
    <property type="evidence" value="ECO:0007669"/>
    <property type="project" value="UniProtKB-KW"/>
</dbReference>
<evidence type="ECO:0000256" key="4">
    <source>
        <dbReference type="ARBA" id="ARBA00022448"/>
    </source>
</evidence>
<keyword evidence="4" id="KW-0813">Transport</keyword>
<evidence type="ECO:0000256" key="2">
    <source>
        <dbReference type="ARBA" id="ARBA00010004"/>
    </source>
</evidence>
<dbReference type="Pfam" id="PF02050">
    <property type="entry name" value="FliJ"/>
    <property type="match status" value="1"/>
</dbReference>
<sequence length="144" mass="15551">MPRQFPLAGLLRLRQLREDEAAGSLAAANERLRASRARTDGISDALDGTDLDPAESASLYAVAAARASARSTLADLHALEAQLQADQERAQDHYRAARAATVGLEKLETRHRDTEATALLGAEQRVLDEIAAAGRRQHTGKDRT</sequence>
<evidence type="ECO:0000256" key="6">
    <source>
        <dbReference type="ARBA" id="ARBA00022500"/>
    </source>
</evidence>
<comment type="subcellular location">
    <subcellularLocation>
        <location evidence="1">Cell membrane</location>
        <topology evidence="1">Peripheral membrane protein</topology>
        <orientation evidence="1">Cytoplasmic side</orientation>
    </subcellularLocation>
</comment>
<dbReference type="Proteomes" id="UP000239187">
    <property type="component" value="Chromosome"/>
</dbReference>
<keyword evidence="11" id="KW-0966">Cell projection</keyword>
<evidence type="ECO:0000256" key="7">
    <source>
        <dbReference type="ARBA" id="ARBA00022795"/>
    </source>
</evidence>
<protein>
    <recommendedName>
        <fullName evidence="3">Flagellar FliJ protein</fullName>
    </recommendedName>
</protein>
<evidence type="ECO:0000256" key="8">
    <source>
        <dbReference type="ARBA" id="ARBA00022927"/>
    </source>
</evidence>
<dbReference type="RefSeq" id="WP_208740133.1">
    <property type="nucleotide sequence ID" value="NZ_CP024915.1"/>
</dbReference>
<organism evidence="11 12">
    <name type="scientific">Arthrobacter agilis</name>
    <dbReference type="NCBI Taxonomy" id="37921"/>
    <lineage>
        <taxon>Bacteria</taxon>
        <taxon>Bacillati</taxon>
        <taxon>Actinomycetota</taxon>
        <taxon>Actinomycetes</taxon>
        <taxon>Micrococcales</taxon>
        <taxon>Micrococcaceae</taxon>
        <taxon>Arthrobacter</taxon>
    </lineage>
</organism>
<reference evidence="11 12" key="1">
    <citation type="submission" date="2017-11" db="EMBL/GenBank/DDBJ databases">
        <title>Draft genome of Arthrobacter agilis strain UMCV2, a plant growth-promoting rhizobacterium and biocontrol capacity of phytopathogenic fungi.</title>
        <authorList>
            <person name="Martinez-Camara R."/>
            <person name="Santoyo G."/>
            <person name="Moreno-Hagelsieb G."/>
            <person name="Valencia-Cantero E."/>
        </authorList>
    </citation>
    <scope>NUCLEOTIDE SEQUENCE [LARGE SCALE GENOMIC DNA]</scope>
    <source>
        <strain evidence="11 12">UMCV2</strain>
    </source>
</reference>
<name>A0A2L0UIE2_9MICC</name>
<keyword evidence="9" id="KW-0472">Membrane</keyword>
<dbReference type="GO" id="GO:0009288">
    <property type="term" value="C:bacterial-type flagellum"/>
    <property type="evidence" value="ECO:0007669"/>
    <property type="project" value="InterPro"/>
</dbReference>
<comment type="similarity">
    <text evidence="2">Belongs to the FliJ family.</text>
</comment>
<evidence type="ECO:0000256" key="5">
    <source>
        <dbReference type="ARBA" id="ARBA00022475"/>
    </source>
</evidence>
<dbReference type="InterPro" id="IPR012823">
    <property type="entry name" value="Flagell_FliJ"/>
</dbReference>
<dbReference type="Gene3D" id="1.10.287.1700">
    <property type="match status" value="1"/>
</dbReference>
<dbReference type="AlphaFoldDB" id="A0A2L0UIE2"/>
<evidence type="ECO:0000313" key="11">
    <source>
        <dbReference type="EMBL" id="AUZ89010.1"/>
    </source>
</evidence>
<keyword evidence="7" id="KW-1005">Bacterial flagellum biogenesis</keyword>
<dbReference type="GO" id="GO:0071973">
    <property type="term" value="P:bacterial-type flagellum-dependent cell motility"/>
    <property type="evidence" value="ECO:0007669"/>
    <property type="project" value="InterPro"/>
</dbReference>
<keyword evidence="8" id="KW-0653">Protein transport</keyword>
<keyword evidence="6" id="KW-0145">Chemotaxis</keyword>
<keyword evidence="11" id="KW-0969">Cilium</keyword>
<evidence type="ECO:0000256" key="3">
    <source>
        <dbReference type="ARBA" id="ARBA00020392"/>
    </source>
</evidence>
<evidence type="ECO:0000313" key="12">
    <source>
        <dbReference type="Proteomes" id="UP000239187"/>
    </source>
</evidence>
<proteinExistence type="inferred from homology"/>
<dbReference type="GO" id="GO:0006935">
    <property type="term" value="P:chemotaxis"/>
    <property type="evidence" value="ECO:0007669"/>
    <property type="project" value="UniProtKB-KW"/>
</dbReference>
<evidence type="ECO:0000256" key="9">
    <source>
        <dbReference type="ARBA" id="ARBA00023136"/>
    </source>
</evidence>
<dbReference type="InterPro" id="IPR053716">
    <property type="entry name" value="Flag_assembly_chemotaxis_eff"/>
</dbReference>
<keyword evidence="10" id="KW-1006">Bacterial flagellum protein export</keyword>
<keyword evidence="11" id="KW-0282">Flagellum</keyword>
<gene>
    <name evidence="11" type="ORF">CVO76_16190</name>
</gene>